<dbReference type="Pfam" id="PF09557">
    <property type="entry name" value="DUF2382"/>
    <property type="match status" value="1"/>
</dbReference>
<keyword evidence="4" id="KW-1185">Reference proteome</keyword>
<gene>
    <name evidence="3" type="ORF">FHS79_002987</name>
</gene>
<dbReference type="PANTHER" id="PTHR38463:SF1">
    <property type="entry name" value="STRESS RESPONSE PROTEIN YSNF"/>
    <property type="match status" value="1"/>
</dbReference>
<organism evidence="3 4">
    <name type="scientific">Polymorphobacter multimanifer</name>
    <dbReference type="NCBI Taxonomy" id="1070431"/>
    <lineage>
        <taxon>Bacteria</taxon>
        <taxon>Pseudomonadati</taxon>
        <taxon>Pseudomonadota</taxon>
        <taxon>Alphaproteobacteria</taxon>
        <taxon>Sphingomonadales</taxon>
        <taxon>Sphingosinicellaceae</taxon>
        <taxon>Polymorphobacter</taxon>
    </lineage>
</organism>
<evidence type="ECO:0000313" key="4">
    <source>
        <dbReference type="Proteomes" id="UP000538147"/>
    </source>
</evidence>
<feature type="region of interest" description="Disordered" evidence="1">
    <location>
        <begin position="268"/>
        <end position="294"/>
    </location>
</feature>
<dbReference type="PANTHER" id="PTHR38463">
    <property type="entry name" value="STRESS RESPONSE PROTEIN YSNF"/>
    <property type="match status" value="1"/>
</dbReference>
<evidence type="ECO:0000256" key="1">
    <source>
        <dbReference type="SAM" id="MobiDB-lite"/>
    </source>
</evidence>
<dbReference type="EMBL" id="JACIIV010000024">
    <property type="protein sequence ID" value="MBB6228796.1"/>
    <property type="molecule type" value="Genomic_DNA"/>
</dbReference>
<accession>A0A841L9F8</accession>
<dbReference type="InterPro" id="IPR052967">
    <property type="entry name" value="Stress_Response_Assoc"/>
</dbReference>
<proteinExistence type="predicted"/>
<evidence type="ECO:0000313" key="3">
    <source>
        <dbReference type="EMBL" id="MBB6228796.1"/>
    </source>
</evidence>
<feature type="domain" description="DUF2382" evidence="2">
    <location>
        <begin position="156"/>
        <end position="266"/>
    </location>
</feature>
<protein>
    <submittedName>
        <fullName evidence="3">Uncharacterized protein (TIGR02271 family)</fullName>
    </submittedName>
</protein>
<reference evidence="3 4" key="1">
    <citation type="submission" date="2020-08" db="EMBL/GenBank/DDBJ databases">
        <title>Genomic Encyclopedia of Type Strains, Phase IV (KMG-IV): sequencing the most valuable type-strain genomes for metagenomic binning, comparative biology and taxonomic classification.</title>
        <authorList>
            <person name="Goeker M."/>
        </authorList>
    </citation>
    <scope>NUCLEOTIDE SEQUENCE [LARGE SCALE GENOMIC DNA]</scope>
    <source>
        <strain evidence="3 4">DSM 102189</strain>
    </source>
</reference>
<sequence length="294" mass="32657">MRTLTAMFDSRADAERARDRLSDVGISNDNVTILDQGSLGTAGTSATHQDRSLWEDIKALFTGDEHHYEEGLRRGAYLLTARVEDTDVDRAIDILDDDGAVDLDERTASWRDDGWTDDRRDTDALAHGGTASALAAGGLAGRESRADLGEPDETRIPIVEEHLRVGKREIARGGVRVRSYIVEEPVHESVRLREENVTIDRRPVSGDHVADAGDLLRERTIEVIETSEEAVIDKHAEVREEVVIGKTVGERVQQVDNTVRHTEVEVERLHGEEETGHGVDSAGHSLHRDDINRR</sequence>
<name>A0A841L9F8_9SPHN</name>
<feature type="compositionally biased region" description="Basic and acidic residues" evidence="1">
    <location>
        <begin position="268"/>
        <end position="277"/>
    </location>
</feature>
<dbReference type="InterPro" id="IPR019060">
    <property type="entry name" value="DUF2382"/>
</dbReference>
<comment type="caution">
    <text evidence="3">The sequence shown here is derived from an EMBL/GenBank/DDBJ whole genome shotgun (WGS) entry which is preliminary data.</text>
</comment>
<dbReference type="AlphaFoldDB" id="A0A841L9F8"/>
<evidence type="ECO:0000259" key="2">
    <source>
        <dbReference type="Pfam" id="PF09557"/>
    </source>
</evidence>
<dbReference type="Proteomes" id="UP000538147">
    <property type="component" value="Unassembled WGS sequence"/>
</dbReference>
<dbReference type="RefSeq" id="WP_184201775.1">
    <property type="nucleotide sequence ID" value="NZ_BMOX01000015.1"/>
</dbReference>